<reference evidence="2 3" key="1">
    <citation type="submission" date="2021-06" db="EMBL/GenBank/DDBJ databases">
        <title>A haploid diamondback moth (Plutella xylostella L.) genome assembly resolves 31 chromosomes and identifies a diamide resistance mutation.</title>
        <authorList>
            <person name="Ward C.M."/>
            <person name="Perry K.D."/>
            <person name="Baker G."/>
            <person name="Powis K."/>
            <person name="Heckel D.G."/>
            <person name="Baxter S.W."/>
        </authorList>
    </citation>
    <scope>NUCLEOTIDE SEQUENCE [LARGE SCALE GENOMIC DNA]</scope>
    <source>
        <strain evidence="2 3">LV</strain>
        <tissue evidence="2">Single pupa</tissue>
    </source>
</reference>
<name>A0ABQ7QH92_PLUXY</name>
<gene>
    <name evidence="2" type="ORF">JYU34_011578</name>
    <name evidence="1" type="ORF">JYU34_019625</name>
</gene>
<organism evidence="2 3">
    <name type="scientific">Plutella xylostella</name>
    <name type="common">Diamondback moth</name>
    <name type="synonym">Plutella maculipennis</name>
    <dbReference type="NCBI Taxonomy" id="51655"/>
    <lineage>
        <taxon>Eukaryota</taxon>
        <taxon>Metazoa</taxon>
        <taxon>Ecdysozoa</taxon>
        <taxon>Arthropoda</taxon>
        <taxon>Hexapoda</taxon>
        <taxon>Insecta</taxon>
        <taxon>Pterygota</taxon>
        <taxon>Neoptera</taxon>
        <taxon>Endopterygota</taxon>
        <taxon>Lepidoptera</taxon>
        <taxon>Glossata</taxon>
        <taxon>Ditrysia</taxon>
        <taxon>Yponomeutoidea</taxon>
        <taxon>Plutellidae</taxon>
        <taxon>Plutella</taxon>
    </lineage>
</organism>
<comment type="caution">
    <text evidence="2">The sequence shown here is derived from an EMBL/GenBank/DDBJ whole genome shotgun (WGS) entry which is preliminary data.</text>
</comment>
<protein>
    <recommendedName>
        <fullName evidence="4">Mutant cadherin</fullName>
    </recommendedName>
</protein>
<evidence type="ECO:0008006" key="4">
    <source>
        <dbReference type="Google" id="ProtNLM"/>
    </source>
</evidence>
<dbReference type="EMBL" id="JAHIBW010000026">
    <property type="protein sequence ID" value="KAG7297579.1"/>
    <property type="molecule type" value="Genomic_DNA"/>
</dbReference>
<evidence type="ECO:0000313" key="1">
    <source>
        <dbReference type="EMBL" id="KAG7297579.1"/>
    </source>
</evidence>
<proteinExistence type="predicted"/>
<evidence type="ECO:0000313" key="2">
    <source>
        <dbReference type="EMBL" id="KAG7304603.1"/>
    </source>
</evidence>
<dbReference type="Proteomes" id="UP000823941">
    <property type="component" value="Chromosome 26"/>
</dbReference>
<sequence>MDDVSLLSLCATSFKEDDIIEAKSLLYEAVSRKKIVRKGEQKINRDLSDIISLLRELDPDVLPIFVARELHKLPPVTFDHIDVTRLLKDIIIIQKELKEIQENYISDNQYATVEELRQLKFEVDKLRRSQTSETHSYVNKNRGAYCLQNSIECDSGPMGFLSGTGKLSADDDVTAADESTTEECERMLSRSTTHATANMSRTSVDEHQMVQLPTRTHLEATHVAVAAIPAVSVPQVEPVCTSQGATTVRSKSFADMVREDGTWKQNPKDEEWQTVQRKKMRNRFAGCAGRAVTQPNDKFRAAETNVPLFVYNVNKDVSDNDVIDFIYSKTQVKVTLERIKTKTPKNYGSFKIFVPKHKIPLFLESTFWPEGVYFRRFFRLKHSSDRFSSSSETITGK</sequence>
<keyword evidence="3" id="KW-1185">Reference proteome</keyword>
<dbReference type="Proteomes" id="UP000823941">
    <property type="component" value="Chromosome 15"/>
</dbReference>
<accession>A0ABQ7QH92</accession>
<evidence type="ECO:0000313" key="3">
    <source>
        <dbReference type="Proteomes" id="UP000823941"/>
    </source>
</evidence>
<dbReference type="EMBL" id="JAHIBW010000015">
    <property type="protein sequence ID" value="KAG7304603.1"/>
    <property type="molecule type" value="Genomic_DNA"/>
</dbReference>